<dbReference type="STRING" id="1385369.N825_31450"/>
<dbReference type="NCBIfam" id="TIGR01730">
    <property type="entry name" value="RND_mfp"/>
    <property type="match status" value="1"/>
</dbReference>
<dbReference type="EMBL" id="AVFL01000005">
    <property type="protein sequence ID" value="EWY41174.1"/>
    <property type="molecule type" value="Genomic_DNA"/>
</dbReference>
<dbReference type="Gene3D" id="2.40.30.170">
    <property type="match status" value="1"/>
</dbReference>
<dbReference type="OrthoDB" id="9813967at2"/>
<proteinExistence type="inferred from homology"/>
<gene>
    <name evidence="5" type="ORF">N825_31450</name>
</gene>
<dbReference type="Gene3D" id="2.40.420.20">
    <property type="match status" value="1"/>
</dbReference>
<dbReference type="RefSeq" id="WP_051511816.1">
    <property type="nucleotide sequence ID" value="NZ_AVFL01000005.1"/>
</dbReference>
<dbReference type="Proteomes" id="UP000019486">
    <property type="component" value="Unassembled WGS sequence"/>
</dbReference>
<keyword evidence="3" id="KW-0732">Signal</keyword>
<evidence type="ECO:0000256" key="2">
    <source>
        <dbReference type="SAM" id="Coils"/>
    </source>
</evidence>
<evidence type="ECO:0000256" key="3">
    <source>
        <dbReference type="SAM" id="SignalP"/>
    </source>
</evidence>
<sequence length="394" mass="39690">MSRFSSFPSSSGLAVAALIAALGLGACSPSESASNSGKDPAADPRIGPQLVRVATVQPAAAATRGFTGTVSARVQGNLGFRVSGKVIERLVDTGQSVRAGQPLMRIDRAEYAHAIAAQIGNVAAAKAKVIQAAADEARYRGLVTTGAVSKAAYDQAKAAVDGARALLSAAEAQLKVAEDDGDYATLVADADGTVVETLAEPGQVVTAGQVVARLAHAGPREAAISLPETLRPALGSVAEATLYGAVTRSPARLRQLSDAADPVTRTYDARYVLEGDAARAPLGATVTVHLTEPSSTAFSAAAGSVPLGAITDGGEGPGVWVLDEALASVSFRPVRIREIGGESVVLDAGVGVGDKVVALGGRFLHEGQSVRVDGGPDTAITIAANGASLRAASR</sequence>
<dbReference type="GO" id="GO:0015562">
    <property type="term" value="F:efflux transmembrane transporter activity"/>
    <property type="evidence" value="ECO:0007669"/>
    <property type="project" value="TreeGrafter"/>
</dbReference>
<comment type="caution">
    <text evidence="5">The sequence shown here is derived from an EMBL/GenBank/DDBJ whole genome shotgun (WGS) entry which is preliminary data.</text>
</comment>
<evidence type="ECO:0000313" key="6">
    <source>
        <dbReference type="Proteomes" id="UP000019486"/>
    </source>
</evidence>
<dbReference type="GO" id="GO:1990281">
    <property type="term" value="C:efflux pump complex"/>
    <property type="evidence" value="ECO:0007669"/>
    <property type="project" value="TreeGrafter"/>
</dbReference>
<dbReference type="PANTHER" id="PTHR30469">
    <property type="entry name" value="MULTIDRUG RESISTANCE PROTEIN MDTA"/>
    <property type="match status" value="1"/>
</dbReference>
<dbReference type="InterPro" id="IPR006143">
    <property type="entry name" value="RND_pump_MFP"/>
</dbReference>
<accession>W9H571</accession>
<name>W9H571_9PROT</name>
<dbReference type="Gene3D" id="2.40.50.100">
    <property type="match status" value="1"/>
</dbReference>
<keyword evidence="6" id="KW-1185">Reference proteome</keyword>
<dbReference type="PANTHER" id="PTHR30469:SF18">
    <property type="entry name" value="RESISTANCE-NODULATION-CELL DIVISION (RND) EFFLUX MEMBRANE FUSION PROTEIN-RELATED"/>
    <property type="match status" value="1"/>
</dbReference>
<dbReference type="SUPFAM" id="SSF111369">
    <property type="entry name" value="HlyD-like secretion proteins"/>
    <property type="match status" value="1"/>
</dbReference>
<feature type="coiled-coil region" evidence="2">
    <location>
        <begin position="153"/>
        <end position="180"/>
    </location>
</feature>
<evidence type="ECO:0000259" key="4">
    <source>
        <dbReference type="Pfam" id="PF25876"/>
    </source>
</evidence>
<evidence type="ECO:0000256" key="1">
    <source>
        <dbReference type="ARBA" id="ARBA00009477"/>
    </source>
</evidence>
<evidence type="ECO:0000313" key="5">
    <source>
        <dbReference type="EMBL" id="EWY41174.1"/>
    </source>
</evidence>
<dbReference type="PROSITE" id="PS51257">
    <property type="entry name" value="PROKAR_LIPOPROTEIN"/>
    <property type="match status" value="1"/>
</dbReference>
<reference evidence="5 6" key="1">
    <citation type="submission" date="2013-08" db="EMBL/GenBank/DDBJ databases">
        <title>The genome sequence of Skermanella stibiiresistens.</title>
        <authorList>
            <person name="Zhu W."/>
            <person name="Wang G."/>
        </authorList>
    </citation>
    <scope>NUCLEOTIDE SEQUENCE [LARGE SCALE GENOMIC DNA]</scope>
    <source>
        <strain evidence="5 6">SB22</strain>
    </source>
</reference>
<feature type="chain" id="PRO_5004920790" evidence="3">
    <location>
        <begin position="34"/>
        <end position="394"/>
    </location>
</feature>
<dbReference type="PATRIC" id="fig|1385369.3.peg.1932"/>
<feature type="signal peptide" evidence="3">
    <location>
        <begin position="1"/>
        <end position="33"/>
    </location>
</feature>
<protein>
    <submittedName>
        <fullName evidence="5">Hemolysin secretion protein D</fullName>
    </submittedName>
</protein>
<organism evidence="5 6">
    <name type="scientific">Skermanella stibiiresistens SB22</name>
    <dbReference type="NCBI Taxonomy" id="1385369"/>
    <lineage>
        <taxon>Bacteria</taxon>
        <taxon>Pseudomonadati</taxon>
        <taxon>Pseudomonadota</taxon>
        <taxon>Alphaproteobacteria</taxon>
        <taxon>Rhodospirillales</taxon>
        <taxon>Azospirillaceae</taxon>
        <taxon>Skermanella</taxon>
    </lineage>
</organism>
<dbReference type="AlphaFoldDB" id="W9H571"/>
<comment type="similarity">
    <text evidence="1">Belongs to the membrane fusion protein (MFP) (TC 8.A.1) family.</text>
</comment>
<dbReference type="Pfam" id="PF25876">
    <property type="entry name" value="HH_MFP_RND"/>
    <property type="match status" value="1"/>
</dbReference>
<dbReference type="InterPro" id="IPR058624">
    <property type="entry name" value="MdtA-like_HH"/>
</dbReference>
<dbReference type="Gene3D" id="1.10.287.470">
    <property type="entry name" value="Helix hairpin bin"/>
    <property type="match status" value="1"/>
</dbReference>
<feature type="domain" description="Multidrug resistance protein MdtA-like alpha-helical hairpin" evidence="4">
    <location>
        <begin position="120"/>
        <end position="183"/>
    </location>
</feature>
<keyword evidence="2" id="KW-0175">Coiled coil</keyword>